<protein>
    <recommendedName>
        <fullName evidence="3">CCHC-type domain-containing protein</fullName>
    </recommendedName>
</protein>
<organism evidence="4 5">
    <name type="scientific">Endocarpon pusillum</name>
    <dbReference type="NCBI Taxonomy" id="364733"/>
    <lineage>
        <taxon>Eukaryota</taxon>
        <taxon>Fungi</taxon>
        <taxon>Dikarya</taxon>
        <taxon>Ascomycota</taxon>
        <taxon>Pezizomycotina</taxon>
        <taxon>Eurotiomycetes</taxon>
        <taxon>Chaetothyriomycetidae</taxon>
        <taxon>Verrucariales</taxon>
        <taxon>Verrucariaceae</taxon>
        <taxon>Endocarpon</taxon>
    </lineage>
</organism>
<feature type="compositionally biased region" description="Basic and acidic residues" evidence="2">
    <location>
        <begin position="103"/>
        <end position="120"/>
    </location>
</feature>
<evidence type="ECO:0000256" key="1">
    <source>
        <dbReference type="PROSITE-ProRule" id="PRU00047"/>
    </source>
</evidence>
<dbReference type="GO" id="GO:0008270">
    <property type="term" value="F:zinc ion binding"/>
    <property type="evidence" value="ECO:0007669"/>
    <property type="project" value="UniProtKB-KW"/>
</dbReference>
<gene>
    <name evidence="4" type="ORF">GJ744_005249</name>
</gene>
<dbReference type="InterPro" id="IPR001878">
    <property type="entry name" value="Znf_CCHC"/>
</dbReference>
<feature type="region of interest" description="Disordered" evidence="2">
    <location>
        <begin position="69"/>
        <end position="124"/>
    </location>
</feature>
<evidence type="ECO:0000259" key="3">
    <source>
        <dbReference type="PROSITE" id="PS50158"/>
    </source>
</evidence>
<evidence type="ECO:0000256" key="2">
    <source>
        <dbReference type="SAM" id="MobiDB-lite"/>
    </source>
</evidence>
<keyword evidence="1" id="KW-0479">Metal-binding</keyword>
<proteinExistence type="predicted"/>
<dbReference type="GO" id="GO:0003676">
    <property type="term" value="F:nucleic acid binding"/>
    <property type="evidence" value="ECO:0007669"/>
    <property type="project" value="InterPro"/>
</dbReference>
<keyword evidence="1" id="KW-0862">Zinc</keyword>
<reference evidence="4" key="1">
    <citation type="submission" date="2020-02" db="EMBL/GenBank/DDBJ databases">
        <authorList>
            <person name="Palmer J.M."/>
        </authorList>
    </citation>
    <scope>NUCLEOTIDE SEQUENCE</scope>
    <source>
        <strain evidence="4">EPUS1.4</strain>
        <tissue evidence="4">Thallus</tissue>
    </source>
</reference>
<evidence type="ECO:0000313" key="4">
    <source>
        <dbReference type="EMBL" id="KAF7501979.1"/>
    </source>
</evidence>
<dbReference type="OrthoDB" id="8026949at2759"/>
<dbReference type="InterPro" id="IPR036875">
    <property type="entry name" value="Znf_CCHC_sf"/>
</dbReference>
<keyword evidence="1" id="KW-0863">Zinc-finger</keyword>
<dbReference type="Proteomes" id="UP000606974">
    <property type="component" value="Unassembled WGS sequence"/>
</dbReference>
<dbReference type="Pfam" id="PF00098">
    <property type="entry name" value="zf-CCHC"/>
    <property type="match status" value="1"/>
</dbReference>
<feature type="domain" description="CCHC-type" evidence="3">
    <location>
        <begin position="123"/>
        <end position="139"/>
    </location>
</feature>
<sequence>MLKQMNKDLPTFLGEFHRLAAAAKVSEVWQIDNLREKLNDRFRSKIIGQSFNDIFEMVRMLEQIDQHMRSFDQDKASRPNTNTRKFGLGRQGTPAAGNQEKSAATEDKVKKEPGESKTNEPFKCYNCNQLGHMAKNCPQGQGKDAPSSKS</sequence>
<dbReference type="SMART" id="SM00343">
    <property type="entry name" value="ZnF_C2HC"/>
    <property type="match status" value="1"/>
</dbReference>
<dbReference type="Gene3D" id="4.10.60.10">
    <property type="entry name" value="Zinc finger, CCHC-type"/>
    <property type="match status" value="1"/>
</dbReference>
<dbReference type="SUPFAM" id="SSF57756">
    <property type="entry name" value="Retrovirus zinc finger-like domains"/>
    <property type="match status" value="1"/>
</dbReference>
<dbReference type="PROSITE" id="PS50158">
    <property type="entry name" value="ZF_CCHC"/>
    <property type="match status" value="1"/>
</dbReference>
<dbReference type="EMBL" id="JAACFV010002269">
    <property type="protein sequence ID" value="KAF7501979.1"/>
    <property type="molecule type" value="Genomic_DNA"/>
</dbReference>
<keyword evidence="5" id="KW-1185">Reference proteome</keyword>
<comment type="caution">
    <text evidence="4">The sequence shown here is derived from an EMBL/GenBank/DDBJ whole genome shotgun (WGS) entry which is preliminary data.</text>
</comment>
<evidence type="ECO:0000313" key="5">
    <source>
        <dbReference type="Proteomes" id="UP000606974"/>
    </source>
</evidence>
<dbReference type="AlphaFoldDB" id="A0A8H7A6Q8"/>
<accession>A0A8H7A6Q8</accession>
<name>A0A8H7A6Q8_9EURO</name>